<gene>
    <name evidence="1" type="ORF">ATZ36_08800</name>
</gene>
<proteinExistence type="predicted"/>
<sequence>MKKIISIMLMGMMTVGCGKTARLERDRLEAAQEQTRLATEAEQSRYKGVWERFTNHVHNNKVGYGVRAAITFVGIGVFAAVKAVKHCYFVDEAALNDDRKEQLNAMKNDKSMTNNTIKPKSKPATKSQMEIIQVAEFIYNDENEIPQNVPASQINFSEEYSPENL</sequence>
<accession>A0A1E5IGP5</accession>
<dbReference type="AlphaFoldDB" id="A0A1E5IGP5"/>
<keyword evidence="2" id="KW-1185">Reference proteome</keyword>
<organism evidence="1 2">
    <name type="scientific">Endomicrobium trichonymphae</name>
    <dbReference type="NCBI Taxonomy" id="1408204"/>
    <lineage>
        <taxon>Bacteria</taxon>
        <taxon>Pseudomonadati</taxon>
        <taxon>Elusimicrobiota</taxon>
        <taxon>Endomicrobiia</taxon>
        <taxon>Endomicrobiales</taxon>
        <taxon>Endomicrobiaceae</taxon>
        <taxon>Candidatus Endomicrobiellum</taxon>
    </lineage>
</organism>
<dbReference type="Proteomes" id="UP000095237">
    <property type="component" value="Unassembled WGS sequence"/>
</dbReference>
<protein>
    <recommendedName>
        <fullName evidence="3">Lipoprotein</fullName>
    </recommendedName>
</protein>
<evidence type="ECO:0000313" key="1">
    <source>
        <dbReference type="EMBL" id="OEG69565.1"/>
    </source>
</evidence>
<evidence type="ECO:0008006" key="3">
    <source>
        <dbReference type="Google" id="ProtNLM"/>
    </source>
</evidence>
<name>A0A1E5IGP5_ENDTX</name>
<comment type="caution">
    <text evidence="1">The sequence shown here is derived from an EMBL/GenBank/DDBJ whole genome shotgun (WGS) entry which is preliminary data.</text>
</comment>
<dbReference type="PROSITE" id="PS51257">
    <property type="entry name" value="PROKAR_LIPOPROTEIN"/>
    <property type="match status" value="1"/>
</dbReference>
<evidence type="ECO:0000313" key="2">
    <source>
        <dbReference type="Proteomes" id="UP000095237"/>
    </source>
</evidence>
<dbReference type="EMBL" id="LNVX01000657">
    <property type="protein sequence ID" value="OEG69565.1"/>
    <property type="molecule type" value="Genomic_DNA"/>
</dbReference>
<reference evidence="1 2" key="1">
    <citation type="submission" date="2015-11" db="EMBL/GenBank/DDBJ databases">
        <title>Evidence for parallel genomic evolution in an endosymbiosis of termite gut flagellates.</title>
        <authorList>
            <person name="Zheng H."/>
        </authorList>
    </citation>
    <scope>NUCLEOTIDE SEQUENCE [LARGE SCALE GENOMIC DNA]</scope>
    <source>
        <strain evidence="1 2">CET450</strain>
    </source>
</reference>